<dbReference type="InterPro" id="IPR053234">
    <property type="entry name" value="RPM1_Interactor"/>
</dbReference>
<protein>
    <submittedName>
        <fullName evidence="2">Uncharacterized protein</fullName>
    </submittedName>
</protein>
<dbReference type="PANTHER" id="PTHR33443">
    <property type="entry name" value="ZGC:112980"/>
    <property type="match status" value="1"/>
</dbReference>
<reference evidence="2 3" key="1">
    <citation type="journal article" date="2021" name="Sci. Rep.">
        <title>Genome sequencing of the multicellular alga Astrephomene provides insights into convergent evolution of germ-soma differentiation.</title>
        <authorList>
            <person name="Yamashita S."/>
            <person name="Yamamoto K."/>
            <person name="Matsuzaki R."/>
            <person name="Suzuki S."/>
            <person name="Yamaguchi H."/>
            <person name="Hirooka S."/>
            <person name="Minakuchi Y."/>
            <person name="Miyagishima S."/>
            <person name="Kawachi M."/>
            <person name="Toyoda A."/>
            <person name="Nozaki H."/>
        </authorList>
    </citation>
    <scope>NUCLEOTIDE SEQUENCE [LARGE SCALE GENOMIC DNA]</scope>
    <source>
        <strain evidence="2 3">NIES-4017</strain>
    </source>
</reference>
<feature type="region of interest" description="Disordered" evidence="1">
    <location>
        <begin position="64"/>
        <end position="98"/>
    </location>
</feature>
<feature type="compositionally biased region" description="Low complexity" evidence="1">
    <location>
        <begin position="700"/>
        <end position="719"/>
    </location>
</feature>
<dbReference type="AlphaFoldDB" id="A0AAD3DFX7"/>
<evidence type="ECO:0000256" key="1">
    <source>
        <dbReference type="SAM" id="MobiDB-lite"/>
    </source>
</evidence>
<feature type="compositionally biased region" description="Pro residues" evidence="1">
    <location>
        <begin position="787"/>
        <end position="802"/>
    </location>
</feature>
<accession>A0AAD3DFX7</accession>
<evidence type="ECO:0000313" key="2">
    <source>
        <dbReference type="EMBL" id="GFR40539.1"/>
    </source>
</evidence>
<dbReference type="PANTHER" id="PTHR33443:SF30">
    <property type="entry name" value="SARCOSINE DEHYDROGENASE-2C PROTEIN"/>
    <property type="match status" value="1"/>
</dbReference>
<organism evidence="2 3">
    <name type="scientific">Astrephomene gubernaculifera</name>
    <dbReference type="NCBI Taxonomy" id="47775"/>
    <lineage>
        <taxon>Eukaryota</taxon>
        <taxon>Viridiplantae</taxon>
        <taxon>Chlorophyta</taxon>
        <taxon>core chlorophytes</taxon>
        <taxon>Chlorophyceae</taxon>
        <taxon>CS clade</taxon>
        <taxon>Chlamydomonadales</taxon>
        <taxon>Astrephomenaceae</taxon>
        <taxon>Astrephomene</taxon>
    </lineage>
</organism>
<feature type="region of interest" description="Disordered" evidence="1">
    <location>
        <begin position="1"/>
        <end position="49"/>
    </location>
</feature>
<keyword evidence="3" id="KW-1185">Reference proteome</keyword>
<name>A0AAD3DFX7_9CHLO</name>
<feature type="compositionally biased region" description="Acidic residues" evidence="1">
    <location>
        <begin position="166"/>
        <end position="176"/>
    </location>
</feature>
<evidence type="ECO:0000313" key="3">
    <source>
        <dbReference type="Proteomes" id="UP001054857"/>
    </source>
</evidence>
<feature type="region of interest" description="Disordered" evidence="1">
    <location>
        <begin position="329"/>
        <end position="409"/>
    </location>
</feature>
<feature type="region of interest" description="Disordered" evidence="1">
    <location>
        <begin position="136"/>
        <end position="176"/>
    </location>
</feature>
<dbReference type="Proteomes" id="UP001054857">
    <property type="component" value="Unassembled WGS sequence"/>
</dbReference>
<gene>
    <name evidence="2" type="ORF">Agub_g1112</name>
</gene>
<dbReference type="EMBL" id="BMAR01000001">
    <property type="protein sequence ID" value="GFR40539.1"/>
    <property type="molecule type" value="Genomic_DNA"/>
</dbReference>
<sequence length="831" mass="86466">MEEGGMAYRTRARARSATPVPPTSIAKQPVRARKTPTANQTTGRKRTASVAELARTAPCDDTGLGLRLTGNQGRIPDIPHSSGIDDESKVSDHEEDDDEILECTALPTVAGVPSHRAASPQLAPSGDSDVVVVEEASQPEIDDDVVLADSPNKRPRTAEHGSTDGSDCDDLGDDEDLRVTGATGQVVNRDLPHLRPDCADRPFMREGATSNGAHCGNCFCYVCDVEASKCEFWGTGSRERDHANAHNANPIWRKLRDGRSDKDKLRKAFLLEGPLSVPRRRSEAVALGPIVLDDDQNAAVGLAGSPSQQQQQQLHGGEAAAGHRYALRSRARRAEPAGQRAVTPASESDGGSRSTGSSSDGGADSDDDFVVSVVDRATRQRTRQRSASPQRQQGSGNVRSTAARGPPCTAAGTAAAAAAPIYTGAYGTADPAPAPAPARKRGLSAPPTGPALQRIQPVLATVFPNANAMIMACNKAYASYRLPLDVLRSYVARQGRPHGFEVLEHWLNLTMEVRISYQGESFTASYRFSSGVRAKDAKQLAGAACLEKLLVEKDVRWSELYPAPPGYKQVQEVRRAEASISKAAEQAAAEQAAAGQAVAGQAVAGQAVAGQAVAGQAMAGQAVAGQAVAGQAAAGQAVAGQAVAGQAAAGQAVAGQAAAGQTAAGQAAAGQAAAGQAAAGQAAAGQAVAGQAALARAQAGASTSGRAAPPQSPRAAAAPWQGRSGQHAPDRSSPMRPDPRQGGHAGPGSWSGRAGGDGDFRQPTGYGHPSFQQHPGPFMHGWDGRPPYGPPPYPHGQPPAWPYMPQQQPYYSYSYSYQQGAYPPGQQHQWR</sequence>
<feature type="region of interest" description="Disordered" evidence="1">
    <location>
        <begin position="301"/>
        <end position="320"/>
    </location>
</feature>
<proteinExistence type="predicted"/>
<feature type="compositionally biased region" description="Low complexity" evidence="1">
    <location>
        <begin position="346"/>
        <end position="362"/>
    </location>
</feature>
<comment type="caution">
    <text evidence="2">The sequence shown here is derived from an EMBL/GenBank/DDBJ whole genome shotgun (WGS) entry which is preliminary data.</text>
</comment>
<feature type="region of interest" description="Disordered" evidence="1">
    <location>
        <begin position="700"/>
        <end position="804"/>
    </location>
</feature>